<dbReference type="AlphaFoldDB" id="A0A4D6LTM4"/>
<reference evidence="1 2" key="1">
    <citation type="submission" date="2019-04" db="EMBL/GenBank/DDBJ databases">
        <title>An improved genome assembly and genetic linkage map for asparagus bean, Vigna unguiculata ssp. sesquipedialis.</title>
        <authorList>
            <person name="Xia Q."/>
            <person name="Zhang R."/>
            <person name="Dong Y."/>
        </authorList>
    </citation>
    <scope>NUCLEOTIDE SEQUENCE [LARGE SCALE GENOMIC DNA]</scope>
    <source>
        <tissue evidence="1">Leaf</tissue>
    </source>
</reference>
<dbReference type="EMBL" id="CP039348">
    <property type="protein sequence ID" value="QCD91841.1"/>
    <property type="molecule type" value="Genomic_DNA"/>
</dbReference>
<evidence type="ECO:0008006" key="3">
    <source>
        <dbReference type="Google" id="ProtNLM"/>
    </source>
</evidence>
<dbReference type="OrthoDB" id="1922291at2759"/>
<name>A0A4D6LTM4_VIGUN</name>
<evidence type="ECO:0000313" key="2">
    <source>
        <dbReference type="Proteomes" id="UP000501690"/>
    </source>
</evidence>
<dbReference type="Proteomes" id="UP000501690">
    <property type="component" value="Linkage Group LG4"/>
</dbReference>
<organism evidence="1 2">
    <name type="scientific">Vigna unguiculata</name>
    <name type="common">Cowpea</name>
    <dbReference type="NCBI Taxonomy" id="3917"/>
    <lineage>
        <taxon>Eukaryota</taxon>
        <taxon>Viridiplantae</taxon>
        <taxon>Streptophyta</taxon>
        <taxon>Embryophyta</taxon>
        <taxon>Tracheophyta</taxon>
        <taxon>Spermatophyta</taxon>
        <taxon>Magnoliopsida</taxon>
        <taxon>eudicotyledons</taxon>
        <taxon>Gunneridae</taxon>
        <taxon>Pentapetalae</taxon>
        <taxon>rosids</taxon>
        <taxon>fabids</taxon>
        <taxon>Fabales</taxon>
        <taxon>Fabaceae</taxon>
        <taxon>Papilionoideae</taxon>
        <taxon>50 kb inversion clade</taxon>
        <taxon>NPAAA clade</taxon>
        <taxon>indigoferoid/millettioid clade</taxon>
        <taxon>Phaseoleae</taxon>
        <taxon>Vigna</taxon>
    </lineage>
</organism>
<gene>
    <name evidence="1" type="ORF">DEO72_LG4g2809</name>
</gene>
<dbReference type="PANTHER" id="PTHR33879:SF3">
    <property type="entry name" value="17.6 KDA CLASS II HEAT SHOCK PROTEIN-RELATED"/>
    <property type="match status" value="1"/>
</dbReference>
<proteinExistence type="predicted"/>
<accession>A0A4D6LTM4</accession>
<keyword evidence="2" id="KW-1185">Reference proteome</keyword>
<sequence length="154" mass="16857">MARKRNIAVQNQLNPLSTAEAAAATKKLRRLPHVFTRVLQLPLPADADVSLHEASNCFRFVAETPELAPVEAHIVQIHPGMTKVVVRETVSLRIPFEDLNLDVWRTRLPDSTRPDLTTAAVVGGELVVTVPKSVRDQEDGLRGTDAASTPVLVQ</sequence>
<dbReference type="PANTHER" id="PTHR33879">
    <property type="entry name" value="17.6 KDA CLASS II HEAT SHOCK PROTEIN-RELATED"/>
    <property type="match status" value="1"/>
</dbReference>
<evidence type="ECO:0000313" key="1">
    <source>
        <dbReference type="EMBL" id="QCD91841.1"/>
    </source>
</evidence>
<dbReference type="Gramene" id="Vigun02g194100.1.v1.2">
    <property type="protein sequence ID" value="Vigun02g194100.1.v1.2.CDS.1"/>
    <property type="gene ID" value="Vigun02g194100.v1.2"/>
</dbReference>
<protein>
    <recommendedName>
        <fullName evidence="3">HSP20-like chaperone</fullName>
    </recommendedName>
</protein>